<dbReference type="Proteomes" id="UP000007148">
    <property type="component" value="Unassembled WGS sequence"/>
</dbReference>
<organism evidence="1 2">
    <name type="scientific">Serendipita indica (strain DSM 11827)</name>
    <name type="common">Root endophyte fungus</name>
    <name type="synonym">Piriformospora indica</name>
    <dbReference type="NCBI Taxonomy" id="1109443"/>
    <lineage>
        <taxon>Eukaryota</taxon>
        <taxon>Fungi</taxon>
        <taxon>Dikarya</taxon>
        <taxon>Basidiomycota</taxon>
        <taxon>Agaricomycotina</taxon>
        <taxon>Agaricomycetes</taxon>
        <taxon>Sebacinales</taxon>
        <taxon>Serendipitaceae</taxon>
        <taxon>Serendipita</taxon>
    </lineage>
</organism>
<accession>G4TS60</accession>
<comment type="caution">
    <text evidence="1">The sequence shown here is derived from an EMBL/GenBank/DDBJ whole genome shotgun (WGS) entry which is preliminary data.</text>
</comment>
<dbReference type="OrthoDB" id="2269034at2759"/>
<proteinExistence type="predicted"/>
<evidence type="ECO:0000313" key="1">
    <source>
        <dbReference type="EMBL" id="CCA74153.1"/>
    </source>
</evidence>
<dbReference type="InterPro" id="IPR032675">
    <property type="entry name" value="LRR_dom_sf"/>
</dbReference>
<keyword evidence="2" id="KW-1185">Reference proteome</keyword>
<gene>
    <name evidence="1" type="ORF">PIIN_08106</name>
</gene>
<dbReference type="AlphaFoldDB" id="G4TS60"/>
<dbReference type="SUPFAM" id="SSF52058">
    <property type="entry name" value="L domain-like"/>
    <property type="match status" value="1"/>
</dbReference>
<dbReference type="Gene3D" id="3.80.10.10">
    <property type="entry name" value="Ribonuclease Inhibitor"/>
    <property type="match status" value="1"/>
</dbReference>
<protein>
    <recommendedName>
        <fullName evidence="3">F-box domain-containing protein</fullName>
    </recommendedName>
</protein>
<reference evidence="1 2" key="1">
    <citation type="journal article" date="2011" name="PLoS Pathog.">
        <title>Endophytic Life Strategies Decoded by Genome and Transcriptome Analyses of the Mutualistic Root Symbiont Piriformospora indica.</title>
        <authorList>
            <person name="Zuccaro A."/>
            <person name="Lahrmann U."/>
            <person name="Guldener U."/>
            <person name="Langen G."/>
            <person name="Pfiffi S."/>
            <person name="Biedenkopf D."/>
            <person name="Wong P."/>
            <person name="Samans B."/>
            <person name="Grimm C."/>
            <person name="Basiewicz M."/>
            <person name="Murat C."/>
            <person name="Martin F."/>
            <person name="Kogel K.H."/>
        </authorList>
    </citation>
    <scope>NUCLEOTIDE SEQUENCE [LARGE SCALE GENOMIC DNA]</scope>
    <source>
        <strain evidence="1 2">DSM 11827</strain>
    </source>
</reference>
<dbReference type="SUPFAM" id="SSF81383">
    <property type="entry name" value="F-box domain"/>
    <property type="match status" value="1"/>
</dbReference>
<dbReference type="EMBL" id="CAFZ01000284">
    <property type="protein sequence ID" value="CCA74153.1"/>
    <property type="molecule type" value="Genomic_DNA"/>
</dbReference>
<evidence type="ECO:0008006" key="3">
    <source>
        <dbReference type="Google" id="ProtNLM"/>
    </source>
</evidence>
<sequence length="498" mass="57280">MPVNDRPRRKAARKSREKTSNLFAKARFRRPKPNAVNVLPEELFVYIFQDVCGLEGAIVVDPFASAFVLASVCRLWRHIALRVPKIWIYIHLRLGWDKERLTEFWTTLRPRAGLVPIVLVVHDDDRRVEDREMVECISEWMKDETLSIHLVSILVSKAAVKPLPLPLYLSAFTRPVDAVRIHTLPKKGRFQFEDIWGLPTLREIQSTVDLIEMINNLPPTQEFTVEGLRLAAEVELGPHTPLESLEVFSIRCTIDNNGPFALLFERPVELPLRSILARCKKLHSLELDGYISPHAEEVEARLDSLEILQLSDFDLVPDITGLNYSVNFPSLKNLSIQNPGDWDTLRIFLEANPSITCLTAPWFSDMSFICRGLPGLEEWEVEDPEHLEMLYTGEDDGRTWKVPHLRSLSLSFIDVPVQLEDLKQLIHTRMWRRNIPESVATLQMLTVQVARPPNSLINIEALFKTDIQEFAVVNMDHPTFIEFFWSSNDRPALNSWES</sequence>
<dbReference type="InParanoid" id="G4TS60"/>
<dbReference type="InterPro" id="IPR036047">
    <property type="entry name" value="F-box-like_dom_sf"/>
</dbReference>
<dbReference type="HOGENOM" id="CLU_547592_0_0_1"/>
<evidence type="ECO:0000313" key="2">
    <source>
        <dbReference type="Proteomes" id="UP000007148"/>
    </source>
</evidence>
<name>G4TS60_SERID</name>